<dbReference type="PANTHER" id="PTHR44917:SF1">
    <property type="entry name" value="PROTEIN HIGH CHLOROPHYLL FLUORESCENT 107"/>
    <property type="match status" value="1"/>
</dbReference>
<dbReference type="Proteomes" id="UP001054902">
    <property type="component" value="Unassembled WGS sequence"/>
</dbReference>
<dbReference type="EMBL" id="BLLK01000069">
    <property type="protein sequence ID" value="GFH59789.1"/>
    <property type="molecule type" value="Genomic_DNA"/>
</dbReference>
<dbReference type="InterPro" id="IPR019734">
    <property type="entry name" value="TPR_rpt"/>
</dbReference>
<organism evidence="7 8">
    <name type="scientific">Chaetoceros tenuissimus</name>
    <dbReference type="NCBI Taxonomy" id="426638"/>
    <lineage>
        <taxon>Eukaryota</taxon>
        <taxon>Sar</taxon>
        <taxon>Stramenopiles</taxon>
        <taxon>Ochrophyta</taxon>
        <taxon>Bacillariophyta</taxon>
        <taxon>Coscinodiscophyceae</taxon>
        <taxon>Chaetocerotophycidae</taxon>
        <taxon>Chaetocerotales</taxon>
        <taxon>Chaetocerotaceae</taxon>
        <taxon>Chaetoceros</taxon>
    </lineage>
</organism>
<dbReference type="InterPro" id="IPR003107">
    <property type="entry name" value="HAT"/>
</dbReference>
<feature type="chain" id="PRO_5041966881" description="SAP domain-containing protein" evidence="5">
    <location>
        <begin position="21"/>
        <end position="851"/>
    </location>
</feature>
<dbReference type="Pfam" id="PF02037">
    <property type="entry name" value="SAP"/>
    <property type="match status" value="1"/>
</dbReference>
<reference evidence="7 8" key="1">
    <citation type="journal article" date="2021" name="Sci. Rep.">
        <title>The genome of the diatom Chaetoceros tenuissimus carries an ancient integrated fragment of an extant virus.</title>
        <authorList>
            <person name="Hongo Y."/>
            <person name="Kimura K."/>
            <person name="Takaki Y."/>
            <person name="Yoshida Y."/>
            <person name="Baba S."/>
            <person name="Kobayashi G."/>
            <person name="Nagasaki K."/>
            <person name="Hano T."/>
            <person name="Tomaru Y."/>
        </authorList>
    </citation>
    <scope>NUCLEOTIDE SEQUENCE [LARGE SCALE GENOMIC DNA]</scope>
    <source>
        <strain evidence="7 8">NIES-3715</strain>
    </source>
</reference>
<evidence type="ECO:0000313" key="7">
    <source>
        <dbReference type="EMBL" id="GFH59789.1"/>
    </source>
</evidence>
<comment type="caution">
    <text evidence="7">The sequence shown here is derived from an EMBL/GenBank/DDBJ whole genome shotgun (WGS) entry which is preliminary data.</text>
</comment>
<keyword evidence="2" id="KW-0677">Repeat</keyword>
<dbReference type="InterPro" id="IPR044624">
    <property type="entry name" value="Mbb1-like"/>
</dbReference>
<evidence type="ECO:0000256" key="2">
    <source>
        <dbReference type="ARBA" id="ARBA00022737"/>
    </source>
</evidence>
<dbReference type="SMART" id="SM00386">
    <property type="entry name" value="HAT"/>
    <property type="match status" value="7"/>
</dbReference>
<evidence type="ECO:0000259" key="6">
    <source>
        <dbReference type="PROSITE" id="PS50800"/>
    </source>
</evidence>
<dbReference type="Gene3D" id="1.25.40.10">
    <property type="entry name" value="Tetratricopeptide repeat domain"/>
    <property type="match status" value="3"/>
</dbReference>
<name>A0AAD3DBW9_9STRA</name>
<dbReference type="SUPFAM" id="SSF48452">
    <property type="entry name" value="TPR-like"/>
    <property type="match status" value="2"/>
</dbReference>
<dbReference type="InterPro" id="IPR008847">
    <property type="entry name" value="Suf"/>
</dbReference>
<evidence type="ECO:0000256" key="3">
    <source>
        <dbReference type="ARBA" id="ARBA00023242"/>
    </source>
</evidence>
<dbReference type="InterPro" id="IPR011990">
    <property type="entry name" value="TPR-like_helical_dom_sf"/>
</dbReference>
<dbReference type="SMART" id="SM00513">
    <property type="entry name" value="SAP"/>
    <property type="match status" value="1"/>
</dbReference>
<dbReference type="Gene3D" id="1.10.720.30">
    <property type="entry name" value="SAP domain"/>
    <property type="match status" value="1"/>
</dbReference>
<evidence type="ECO:0000256" key="5">
    <source>
        <dbReference type="SAM" id="SignalP"/>
    </source>
</evidence>
<dbReference type="SMART" id="SM00028">
    <property type="entry name" value="TPR"/>
    <property type="match status" value="7"/>
</dbReference>
<dbReference type="GO" id="GO:0003729">
    <property type="term" value="F:mRNA binding"/>
    <property type="evidence" value="ECO:0007669"/>
    <property type="project" value="InterPro"/>
</dbReference>
<evidence type="ECO:0000313" key="8">
    <source>
        <dbReference type="Proteomes" id="UP001054902"/>
    </source>
</evidence>
<protein>
    <recommendedName>
        <fullName evidence="6">SAP domain-containing protein</fullName>
    </recommendedName>
</protein>
<keyword evidence="3" id="KW-0539">Nucleus</keyword>
<evidence type="ECO:0000256" key="1">
    <source>
        <dbReference type="ARBA" id="ARBA00004123"/>
    </source>
</evidence>
<proteinExistence type="predicted"/>
<keyword evidence="5" id="KW-0732">Signal</keyword>
<sequence length="851" mass="97420">MRITNTAITIVALSISSSDAFSITSSPKGSSHASLQRDEWTSFLSPLASNNILDMQQSSRYGGRPSPSQNIIRTEHQEPTAILGFDLNMISRSFDSDTDTETKPSSKNTPSPIKKQICENLLMEQEAQFKSNFLSEQQESEKIMTRSEIQEMKVVELKNELGERNLPKTGNKKELQDRLIEWTNNQQRQALERNAINTSHHVLTDVVQQSLYTEAPTPAKSPEDEIEPLINRRKELLRSKKFSFSKSKPSLGFDVDETDEDEVDLTESLNMSSNYLSELTKTFEKKDVKHSTPNNYELKQWYQNAKYADQDGDLVKARYYLEKLMEVTPNDTRVIRRMSRLEASQGNTSEAKQILREALHRNKSQRSRGDLLQGLAKLEAEQGNRQKARLLYKEAIEVAPDFPNPYHALATLEHSEGNIRVATTILRAGLKHCPTNHRLYHALGDLYREAKMLDMAEKAYNKGLKCIDAEAEETGRLMDWGKSFLYTALSHVSYDKGDISECRNWLRQSVKMATMHSQGWLGLAQLEETQHQIVEARNIYEKAVDVYESSRNIGSFSKSVKPARQGDKWVHVYYSWARLEERHGDYDAANNVYSRAAIGFRGDWDLLTRWAEFQIKFDRSDRARKLFQIACDKVGEKSGKPYRLYAEFEMRNGNYEAARDILFLGAQTISTHNDVSIEKEAARLYHTWAIAEWHLGNLDRAEVLFDHSLRQLPSDSTGSENRSIVLYSIARFLYYARNDCYLAQHCIGLSLTESLTPSGDSGIWRLWAKVASTMANEHLEQQCLDQAQKLDNETNSEDAPFDLNMLQLKNQMLRRAPWQHKLLSHSSSSNESWYKGLSFPSMEGKEVAHTL</sequence>
<dbReference type="GO" id="GO:0005634">
    <property type="term" value="C:nucleus"/>
    <property type="evidence" value="ECO:0007669"/>
    <property type="project" value="UniProtKB-SubCell"/>
</dbReference>
<feature type="signal peptide" evidence="5">
    <location>
        <begin position="1"/>
        <end position="20"/>
    </location>
</feature>
<dbReference type="InterPro" id="IPR003034">
    <property type="entry name" value="SAP_dom"/>
</dbReference>
<accession>A0AAD3DBW9</accession>
<dbReference type="InterPro" id="IPR036361">
    <property type="entry name" value="SAP_dom_sf"/>
</dbReference>
<dbReference type="SUPFAM" id="SSF68906">
    <property type="entry name" value="SAP domain"/>
    <property type="match status" value="1"/>
</dbReference>
<dbReference type="PROSITE" id="PS50800">
    <property type="entry name" value="SAP"/>
    <property type="match status" value="1"/>
</dbReference>
<dbReference type="PANTHER" id="PTHR44917">
    <property type="entry name" value="PROTEIN HIGH CHLOROPHYLL FLUORESCENT 107"/>
    <property type="match status" value="1"/>
</dbReference>
<keyword evidence="8" id="KW-1185">Reference proteome</keyword>
<dbReference type="GO" id="GO:0006397">
    <property type="term" value="P:mRNA processing"/>
    <property type="evidence" value="ECO:0007669"/>
    <property type="project" value="InterPro"/>
</dbReference>
<feature type="domain" description="SAP" evidence="6">
    <location>
        <begin position="149"/>
        <end position="183"/>
    </location>
</feature>
<feature type="region of interest" description="Disordered" evidence="4">
    <location>
        <begin position="93"/>
        <end position="112"/>
    </location>
</feature>
<evidence type="ECO:0000256" key="4">
    <source>
        <dbReference type="SAM" id="MobiDB-lite"/>
    </source>
</evidence>
<dbReference type="Pfam" id="PF05843">
    <property type="entry name" value="Suf"/>
    <property type="match status" value="1"/>
</dbReference>
<comment type="subcellular location">
    <subcellularLocation>
        <location evidence="1">Nucleus</location>
    </subcellularLocation>
</comment>
<gene>
    <name evidence="7" type="ORF">CTEN210_16265</name>
</gene>
<dbReference type="AlphaFoldDB" id="A0AAD3DBW9"/>